<protein>
    <submittedName>
        <fullName evidence="1">CoA-transferase family III</fullName>
    </submittedName>
</protein>
<proteinExistence type="predicted"/>
<dbReference type="GO" id="GO:0016740">
    <property type="term" value="F:transferase activity"/>
    <property type="evidence" value="ECO:0007669"/>
    <property type="project" value="UniProtKB-KW"/>
</dbReference>
<dbReference type="PANTHER" id="PTHR48228">
    <property type="entry name" value="SUCCINYL-COA--D-CITRAMALATE COA-TRANSFERASE"/>
    <property type="match status" value="1"/>
</dbReference>
<dbReference type="InterPro" id="IPR050509">
    <property type="entry name" value="CoA-transferase_III"/>
</dbReference>
<dbReference type="InterPro" id="IPR003673">
    <property type="entry name" value="CoA-Trfase_fam_III"/>
</dbReference>
<sequence length="150" mass="15479">MGIRAWGWSGPWAGRRGFDSIVQFATGIANTGMVATGAGQPASVPVQALDWATGYLAAAAALAGIADRSTMRLGSSWRLSLARTASLLQALPATGETRISAAPPEDLPGSPLEMPSGQAVIAASPIRVGRAGLAFTHITTDLGEHAPMWW</sequence>
<dbReference type="SUPFAM" id="SSF89796">
    <property type="entry name" value="CoA-transferase family III (CaiB/BaiF)"/>
    <property type="match status" value="1"/>
</dbReference>
<name>A0A251XWP2_9MICO</name>
<dbReference type="PANTHER" id="PTHR48228:SF4">
    <property type="entry name" value="BLR3030 PROTEIN"/>
    <property type="match status" value="1"/>
</dbReference>
<dbReference type="Pfam" id="PF02515">
    <property type="entry name" value="CoA_transf_3"/>
    <property type="match status" value="1"/>
</dbReference>
<organism evidence="1 2">
    <name type="scientific">Clavibacter michiganensis</name>
    <dbReference type="NCBI Taxonomy" id="28447"/>
    <lineage>
        <taxon>Bacteria</taxon>
        <taxon>Bacillati</taxon>
        <taxon>Actinomycetota</taxon>
        <taxon>Actinomycetes</taxon>
        <taxon>Micrococcales</taxon>
        <taxon>Microbacteriaceae</taxon>
        <taxon>Clavibacter</taxon>
    </lineage>
</organism>
<reference evidence="1 2" key="1">
    <citation type="submission" date="2016-08" db="EMBL/GenBank/DDBJ databases">
        <title>Genome sequence of Clavibacter michiganensis spp. strain CASJ009.</title>
        <authorList>
            <person name="Thapa S.P."/>
            <person name="Coaker G."/>
        </authorList>
    </citation>
    <scope>NUCLEOTIDE SEQUENCE [LARGE SCALE GENOMIC DNA]</scope>
    <source>
        <strain evidence="1">CASJ009</strain>
    </source>
</reference>
<keyword evidence="1" id="KW-0808">Transferase</keyword>
<dbReference type="AlphaFoldDB" id="A0A251XWP2"/>
<evidence type="ECO:0000313" key="1">
    <source>
        <dbReference type="EMBL" id="OUE09880.1"/>
    </source>
</evidence>
<dbReference type="Gene3D" id="3.40.50.10540">
    <property type="entry name" value="Crotonobetainyl-coa:carnitine coa-transferase, domain 1"/>
    <property type="match status" value="1"/>
</dbReference>
<evidence type="ECO:0000313" key="2">
    <source>
        <dbReference type="Proteomes" id="UP000195106"/>
    </source>
</evidence>
<dbReference type="Proteomes" id="UP000195106">
    <property type="component" value="Unassembled WGS sequence"/>
</dbReference>
<accession>A0A251XWP2</accession>
<comment type="caution">
    <text evidence="1">The sequence shown here is derived from an EMBL/GenBank/DDBJ whole genome shotgun (WGS) entry which is preliminary data.</text>
</comment>
<dbReference type="InterPro" id="IPR023606">
    <property type="entry name" value="CoA-Trfase_III_dom_1_sf"/>
</dbReference>
<dbReference type="EMBL" id="MDHJ01000001">
    <property type="protein sequence ID" value="OUE09880.1"/>
    <property type="molecule type" value="Genomic_DNA"/>
</dbReference>
<gene>
    <name evidence="1" type="ORF">CMsap09_13110</name>
</gene>